<dbReference type="InterPro" id="IPR036691">
    <property type="entry name" value="Endo/exonu/phosph_ase_sf"/>
</dbReference>
<comment type="caution">
    <text evidence="2">The sequence shown here is derived from an EMBL/GenBank/DDBJ whole genome shotgun (WGS) entry which is preliminary data.</text>
</comment>
<evidence type="ECO:0000313" key="2">
    <source>
        <dbReference type="EMBL" id="KAF0752412.1"/>
    </source>
</evidence>
<proteinExistence type="predicted"/>
<dbReference type="Proteomes" id="UP000478052">
    <property type="component" value="Unassembled WGS sequence"/>
</dbReference>
<dbReference type="Gene3D" id="3.60.10.10">
    <property type="entry name" value="Endonuclease/exonuclease/phosphatase"/>
    <property type="match status" value="1"/>
</dbReference>
<gene>
    <name evidence="2" type="ORF">FWK35_00021152</name>
</gene>
<reference evidence="2 3" key="1">
    <citation type="submission" date="2019-08" db="EMBL/GenBank/DDBJ databases">
        <title>Whole genome of Aphis craccivora.</title>
        <authorList>
            <person name="Voronova N.V."/>
            <person name="Shulinski R.S."/>
            <person name="Bandarenka Y.V."/>
            <person name="Zhorov D.G."/>
            <person name="Warner D."/>
        </authorList>
    </citation>
    <scope>NUCLEOTIDE SEQUENCE [LARGE SCALE GENOMIC DNA]</scope>
    <source>
        <strain evidence="2">180601</strain>
        <tissue evidence="2">Whole Body</tissue>
    </source>
</reference>
<dbReference type="OrthoDB" id="6778504at2759"/>
<dbReference type="PANTHER" id="PTHR19446">
    <property type="entry name" value="REVERSE TRANSCRIPTASES"/>
    <property type="match status" value="1"/>
</dbReference>
<name>A0A6G0YBB4_APHCR</name>
<dbReference type="EMBL" id="VUJU01005064">
    <property type="protein sequence ID" value="KAF0752412.1"/>
    <property type="molecule type" value="Genomic_DNA"/>
</dbReference>
<dbReference type="AlphaFoldDB" id="A0A6G0YBB4"/>
<keyword evidence="3" id="KW-1185">Reference proteome</keyword>
<evidence type="ECO:0000313" key="3">
    <source>
        <dbReference type="Proteomes" id="UP000478052"/>
    </source>
</evidence>
<organism evidence="2 3">
    <name type="scientific">Aphis craccivora</name>
    <name type="common">Cowpea aphid</name>
    <dbReference type="NCBI Taxonomy" id="307492"/>
    <lineage>
        <taxon>Eukaryota</taxon>
        <taxon>Metazoa</taxon>
        <taxon>Ecdysozoa</taxon>
        <taxon>Arthropoda</taxon>
        <taxon>Hexapoda</taxon>
        <taxon>Insecta</taxon>
        <taxon>Pterygota</taxon>
        <taxon>Neoptera</taxon>
        <taxon>Paraneoptera</taxon>
        <taxon>Hemiptera</taxon>
        <taxon>Sternorrhyncha</taxon>
        <taxon>Aphidomorpha</taxon>
        <taxon>Aphidoidea</taxon>
        <taxon>Aphididae</taxon>
        <taxon>Aphidini</taxon>
        <taxon>Aphis</taxon>
        <taxon>Aphis</taxon>
    </lineage>
</organism>
<accession>A0A6G0YBB4</accession>
<evidence type="ECO:0000256" key="1">
    <source>
        <dbReference type="SAM" id="MobiDB-lite"/>
    </source>
</evidence>
<sequence>MIGFLQVNLNGNWAAEQLLSQTAIEKEADVIIISEPFTKYGNPEKWAFSIDRTAAVGITEHSHLTLTDKGSGAGYVWLRVVDIVVLSCYWKPGSPIEEFSVFLDDLAECFLAARKILRVAIRKAKDGCWREIYESVEADPWGMPYRIVMKKLGSSAAVTPQWARSWLPPLSARPSNRLGPRPSSLGSKFVDAFDMETDSLAYGRSVPMFEPTELHKACGRLSAGKASGPSSVPNEALKQLARLRSQTVLRVYNNCLRALHFPRQWKQAKLVLIHKGAGNSVDSPSSFRPICMLNTPGKLVPRGVHLVGFADDLAVIGVTRSGALLEEAVNPVLEAIDNWMTSRGLELAHQKTEAVMLTRRRVFAPPRLVVGGHAVKLATASVLALSRIMPNLRGPGQWKRRLLSLVVESQLLYAAPVWSAAVTASAKSTAALLRPQRLVALRVIRAYRTVLDEAAFALALMPPADLLAQERTRMRTHRTQPLPPGAPPTDLVALRTEEREGTLDLWQRRWLFSPKAQWTRRLIPDVRRWVRRPLPKIPLTYRMTQSLTGHGCFQHYLNRMGRAGSSMCGSAVDTAEHTLLDCEYWEPFRGELSERLGQRLSVRALSLTICGPLEEDLPPDPLARSEAIDFATESLRLLYRMVEGLLSTKEEEERVRQAAEPAIRNMPPGGDRP</sequence>
<dbReference type="SUPFAM" id="SSF56219">
    <property type="entry name" value="DNase I-like"/>
    <property type="match status" value="1"/>
</dbReference>
<protein>
    <submittedName>
        <fullName evidence="2">Retrovirus-related Pol polyprotein from type-1 retrotransposable element R1</fullName>
    </submittedName>
</protein>
<feature type="region of interest" description="Disordered" evidence="1">
    <location>
        <begin position="650"/>
        <end position="673"/>
    </location>
</feature>